<evidence type="ECO:0000313" key="2">
    <source>
        <dbReference type="EMBL" id="THH32020.1"/>
    </source>
</evidence>
<dbReference type="Pfam" id="PF07426">
    <property type="entry name" value="Dynactin_p22"/>
    <property type="match status" value="1"/>
</dbReference>
<sequence length="312" mass="34598">MTGYGSVFLGDVQRHRILSTSTPPSSPPPTLSPSATSFSFSFNNRSVEEEIGIDDIENAMEGNQSGDGSMNRHEEAVVLKVNDDLIAVTEDSGKGAPEIPPALSLDLRMRWLETLLYGTKPGASAALTKERGNGTLLRGVEDLQRRLDAIVHTSDGLRRFMEHYEQHAHLLTPSFALSSSSTSTAIPPPHTSLAPSELEAFLAEMEADIRSADRDLREVEMLEKKDVTAAGKLPDYEPLVGRLDALVKRHEEDARLAREVEEKVARLMHRYASNVDTLSELFVAWDDGIQEAENEVARLTRDMEERKRLGYE</sequence>
<dbReference type="Proteomes" id="UP000308730">
    <property type="component" value="Unassembled WGS sequence"/>
</dbReference>
<feature type="region of interest" description="Disordered" evidence="1">
    <location>
        <begin position="18"/>
        <end position="37"/>
    </location>
</feature>
<dbReference type="PANTHER" id="PTHR28360:SF1">
    <property type="entry name" value="DYNACTIN SUBUNIT 3"/>
    <property type="match status" value="1"/>
</dbReference>
<dbReference type="AlphaFoldDB" id="A0A4S4N7Z4"/>
<accession>A0A4S4N7Z4</accession>
<dbReference type="PANTHER" id="PTHR28360">
    <property type="entry name" value="DYNACTIN SUBUNIT 3"/>
    <property type="match status" value="1"/>
</dbReference>
<dbReference type="GO" id="GO:0005869">
    <property type="term" value="C:dynactin complex"/>
    <property type="evidence" value="ECO:0007669"/>
    <property type="project" value="InterPro"/>
</dbReference>
<keyword evidence="3" id="KW-1185">Reference proteome</keyword>
<reference evidence="2 3" key="1">
    <citation type="submission" date="2019-02" db="EMBL/GenBank/DDBJ databases">
        <title>Genome sequencing of the rare red list fungi Antrodiella citrinella (Flaviporus citrinellus).</title>
        <authorList>
            <person name="Buettner E."/>
            <person name="Kellner H."/>
        </authorList>
    </citation>
    <scope>NUCLEOTIDE SEQUENCE [LARGE SCALE GENOMIC DNA]</scope>
    <source>
        <strain evidence="2 3">DSM 108506</strain>
    </source>
</reference>
<dbReference type="InterPro" id="IPR009991">
    <property type="entry name" value="DCTN3"/>
</dbReference>
<proteinExistence type="predicted"/>
<protein>
    <submittedName>
        <fullName evidence="2">Uncharacterized protein</fullName>
    </submittedName>
</protein>
<evidence type="ECO:0000313" key="3">
    <source>
        <dbReference type="Proteomes" id="UP000308730"/>
    </source>
</evidence>
<name>A0A4S4N7Z4_9APHY</name>
<comment type="caution">
    <text evidence="2">The sequence shown here is derived from an EMBL/GenBank/DDBJ whole genome shotgun (WGS) entry which is preliminary data.</text>
</comment>
<dbReference type="OrthoDB" id="16729at2759"/>
<dbReference type="GO" id="GO:0061640">
    <property type="term" value="P:cytoskeleton-dependent cytokinesis"/>
    <property type="evidence" value="ECO:0007669"/>
    <property type="project" value="InterPro"/>
</dbReference>
<evidence type="ECO:0000256" key="1">
    <source>
        <dbReference type="SAM" id="MobiDB-lite"/>
    </source>
</evidence>
<gene>
    <name evidence="2" type="ORF">EUX98_g2141</name>
</gene>
<organism evidence="2 3">
    <name type="scientific">Antrodiella citrinella</name>
    <dbReference type="NCBI Taxonomy" id="2447956"/>
    <lineage>
        <taxon>Eukaryota</taxon>
        <taxon>Fungi</taxon>
        <taxon>Dikarya</taxon>
        <taxon>Basidiomycota</taxon>
        <taxon>Agaricomycotina</taxon>
        <taxon>Agaricomycetes</taxon>
        <taxon>Polyporales</taxon>
        <taxon>Steccherinaceae</taxon>
        <taxon>Antrodiella</taxon>
    </lineage>
</organism>
<dbReference type="EMBL" id="SGPM01000031">
    <property type="protein sequence ID" value="THH32020.1"/>
    <property type="molecule type" value="Genomic_DNA"/>
</dbReference>